<sequence>MSSREVGARRKHR</sequence>
<reference evidence="1" key="1">
    <citation type="submission" date="2014-09" db="EMBL/GenBank/DDBJ databases">
        <authorList>
            <person name="Magalhaes I.L.F."/>
            <person name="Oliveira U."/>
            <person name="Santos F.R."/>
            <person name="Vidigal T.H.D.A."/>
            <person name="Brescovit A.D."/>
            <person name="Santos A.J."/>
        </authorList>
    </citation>
    <scope>NUCLEOTIDE SEQUENCE</scope>
    <source>
        <tissue evidence="1">Shoot tissue taken approximately 20 cm above the soil surface</tissue>
    </source>
</reference>
<evidence type="ECO:0000313" key="1">
    <source>
        <dbReference type="EMBL" id="JAD47959.1"/>
    </source>
</evidence>
<name>A0A0A9A8F9_ARUDO</name>
<organism evidence="1">
    <name type="scientific">Arundo donax</name>
    <name type="common">Giant reed</name>
    <name type="synonym">Donax arundinaceus</name>
    <dbReference type="NCBI Taxonomy" id="35708"/>
    <lineage>
        <taxon>Eukaryota</taxon>
        <taxon>Viridiplantae</taxon>
        <taxon>Streptophyta</taxon>
        <taxon>Embryophyta</taxon>
        <taxon>Tracheophyta</taxon>
        <taxon>Spermatophyta</taxon>
        <taxon>Magnoliopsida</taxon>
        <taxon>Liliopsida</taxon>
        <taxon>Poales</taxon>
        <taxon>Poaceae</taxon>
        <taxon>PACMAD clade</taxon>
        <taxon>Arundinoideae</taxon>
        <taxon>Arundineae</taxon>
        <taxon>Arundo</taxon>
    </lineage>
</organism>
<reference evidence="1" key="2">
    <citation type="journal article" date="2015" name="Data Brief">
        <title>Shoot transcriptome of the giant reed, Arundo donax.</title>
        <authorList>
            <person name="Barrero R.A."/>
            <person name="Guerrero F.D."/>
            <person name="Moolhuijzen P."/>
            <person name="Goolsby J.A."/>
            <person name="Tidwell J."/>
            <person name="Bellgard S.E."/>
            <person name="Bellgard M.I."/>
        </authorList>
    </citation>
    <scope>NUCLEOTIDE SEQUENCE</scope>
    <source>
        <tissue evidence="1">Shoot tissue taken approximately 20 cm above the soil surface</tissue>
    </source>
</reference>
<proteinExistence type="predicted"/>
<accession>A0A0A9A8F9</accession>
<protein>
    <submittedName>
        <fullName evidence="1">Uncharacterized protein</fullName>
    </submittedName>
</protein>
<dbReference type="EMBL" id="GBRH01249936">
    <property type="protein sequence ID" value="JAD47959.1"/>
    <property type="molecule type" value="Transcribed_RNA"/>
</dbReference>